<gene>
    <name evidence="2" type="ORF">OSB04_007003</name>
</gene>
<dbReference type="Proteomes" id="UP001172457">
    <property type="component" value="Chromosome 2"/>
</dbReference>
<sequence length="187" mass="22099">MKTLKNNRAFCINEYHTFKALDGESLSNTYSKFNTLISNCKRYEIVRSTEDNNYVFLMRMGPEWIHLTMSMRTTLDLEGWSLADVFGSQKGQNNQVMHMRRSYGEPLALVAGEGSQKKKEEKKEEKEKKKKKKVLVVESEESSEDEPSMKDLVKALALMTREYRRGGDRREKKRQIRQQKRREHQKR</sequence>
<feature type="compositionally biased region" description="Basic residues" evidence="1">
    <location>
        <begin position="171"/>
        <end position="187"/>
    </location>
</feature>
<comment type="caution">
    <text evidence="2">The sequence shown here is derived from an EMBL/GenBank/DDBJ whole genome shotgun (WGS) entry which is preliminary data.</text>
</comment>
<reference evidence="2" key="1">
    <citation type="submission" date="2023-03" db="EMBL/GenBank/DDBJ databases">
        <title>Chromosome-scale reference genome and RAD-based genetic map of yellow starthistle (Centaurea solstitialis) reveal putative structural variation and QTLs associated with invader traits.</title>
        <authorList>
            <person name="Reatini B."/>
            <person name="Cang F.A."/>
            <person name="Jiang Q."/>
            <person name="Mckibben M.T.W."/>
            <person name="Barker M.S."/>
            <person name="Rieseberg L.H."/>
            <person name="Dlugosch K.M."/>
        </authorList>
    </citation>
    <scope>NUCLEOTIDE SEQUENCE</scope>
    <source>
        <strain evidence="2">CAN-66</strain>
        <tissue evidence="2">Leaf</tissue>
    </source>
</reference>
<name>A0AA38TRP0_9ASTR</name>
<proteinExistence type="predicted"/>
<feature type="compositionally biased region" description="Basic and acidic residues" evidence="1">
    <location>
        <begin position="161"/>
        <end position="170"/>
    </location>
</feature>
<dbReference type="EMBL" id="JARYMX010000002">
    <property type="protein sequence ID" value="KAJ9561843.1"/>
    <property type="molecule type" value="Genomic_DNA"/>
</dbReference>
<feature type="region of interest" description="Disordered" evidence="1">
    <location>
        <begin position="107"/>
        <end position="187"/>
    </location>
</feature>
<accession>A0AA38TRP0</accession>
<organism evidence="2 3">
    <name type="scientific">Centaurea solstitialis</name>
    <name type="common">yellow star-thistle</name>
    <dbReference type="NCBI Taxonomy" id="347529"/>
    <lineage>
        <taxon>Eukaryota</taxon>
        <taxon>Viridiplantae</taxon>
        <taxon>Streptophyta</taxon>
        <taxon>Embryophyta</taxon>
        <taxon>Tracheophyta</taxon>
        <taxon>Spermatophyta</taxon>
        <taxon>Magnoliopsida</taxon>
        <taxon>eudicotyledons</taxon>
        <taxon>Gunneridae</taxon>
        <taxon>Pentapetalae</taxon>
        <taxon>asterids</taxon>
        <taxon>campanulids</taxon>
        <taxon>Asterales</taxon>
        <taxon>Asteraceae</taxon>
        <taxon>Carduoideae</taxon>
        <taxon>Cardueae</taxon>
        <taxon>Centaureinae</taxon>
        <taxon>Centaurea</taxon>
    </lineage>
</organism>
<evidence type="ECO:0000256" key="1">
    <source>
        <dbReference type="SAM" id="MobiDB-lite"/>
    </source>
</evidence>
<protein>
    <submittedName>
        <fullName evidence="2">Uncharacterized protein</fullName>
    </submittedName>
</protein>
<feature type="compositionally biased region" description="Basic and acidic residues" evidence="1">
    <location>
        <begin position="115"/>
        <end position="127"/>
    </location>
</feature>
<evidence type="ECO:0000313" key="3">
    <source>
        <dbReference type="Proteomes" id="UP001172457"/>
    </source>
</evidence>
<keyword evidence="3" id="KW-1185">Reference proteome</keyword>
<dbReference type="AlphaFoldDB" id="A0AA38TRP0"/>
<evidence type="ECO:0000313" key="2">
    <source>
        <dbReference type="EMBL" id="KAJ9561843.1"/>
    </source>
</evidence>